<dbReference type="InterPro" id="IPR027417">
    <property type="entry name" value="P-loop_NTPase"/>
</dbReference>
<feature type="transmembrane region" description="Helical" evidence="7">
    <location>
        <begin position="235"/>
        <end position="257"/>
    </location>
</feature>
<sequence length="577" mass="63917">MLAFLKPYRLLVALKMVSTSLNAGNDIILVYFLNILVNAALSENFAGVQYAIIILFCSVLFGVGVNYLDTYSSGKFSAYVARDMKRTYSGAIDRLPLSYLETKHSADFSSRMSNSINAMEHFFNYELIAIFFHSFRITISIAVMFFINWQLTLFCIILLPIVALLTNKISQPLHQYSAKMQQSLAQTNKSTQDMISGIHLVKSYQLATLLFRKFKRRVHKMLAEALFMEKRKASIGSLSVFVQTAPFILFFMVGGYLVIQKQLALGGLVAFAMLLNYLLQGLGSLPKLIANLKVVEAIADDLLATIDVGLERVGGIKPAITTTVSAVQFEDVTFSYDGQTNILHSIHFQLAPLKKIALVGSSGSGKSTIFKLITAFYEHYSGNIKLFGHPLNEWDITYAREQIAVVSQDTFLYAGTIFHNLICGTAGVTLEAVVEAARSANIHDYIVSLPNGYDTIVGERGINLSGGQKQRIAIARAIIKNAPLILLDEATSALDTESEMLVQEALHRIMKDKTVLVIAHRLSTIKDADEVLVLERGIIVERGTHEQLLGREGAYKRLYEQQLFSHQTVTAIGDKGA</sequence>
<dbReference type="Gene3D" id="1.20.1560.10">
    <property type="entry name" value="ABC transporter type 1, transmembrane domain"/>
    <property type="match status" value="1"/>
</dbReference>
<evidence type="ECO:0000256" key="5">
    <source>
        <dbReference type="ARBA" id="ARBA00022989"/>
    </source>
</evidence>
<proteinExistence type="predicted"/>
<feature type="domain" description="ABC transmembrane type-1" evidence="9">
    <location>
        <begin position="10"/>
        <end position="292"/>
    </location>
</feature>
<dbReference type="PANTHER" id="PTHR24221">
    <property type="entry name" value="ATP-BINDING CASSETTE SUB-FAMILY B"/>
    <property type="match status" value="1"/>
</dbReference>
<dbReference type="Pfam" id="PF00005">
    <property type="entry name" value="ABC_tran"/>
    <property type="match status" value="1"/>
</dbReference>
<feature type="domain" description="ABC transporter" evidence="8">
    <location>
        <begin position="327"/>
        <end position="561"/>
    </location>
</feature>
<evidence type="ECO:0000313" key="11">
    <source>
        <dbReference type="Proteomes" id="UP001597362"/>
    </source>
</evidence>
<keyword evidence="5 7" id="KW-1133">Transmembrane helix</keyword>
<evidence type="ECO:0000313" key="10">
    <source>
        <dbReference type="EMBL" id="MFD2117911.1"/>
    </source>
</evidence>
<name>A0ABW4YQF1_9BACL</name>
<dbReference type="InterPro" id="IPR036640">
    <property type="entry name" value="ABC1_TM_sf"/>
</dbReference>
<evidence type="ECO:0000256" key="1">
    <source>
        <dbReference type="ARBA" id="ARBA00004651"/>
    </source>
</evidence>
<evidence type="ECO:0000256" key="2">
    <source>
        <dbReference type="ARBA" id="ARBA00022692"/>
    </source>
</evidence>
<feature type="transmembrane region" description="Helical" evidence="7">
    <location>
        <begin position="263"/>
        <end position="279"/>
    </location>
</feature>
<dbReference type="PROSITE" id="PS50929">
    <property type="entry name" value="ABC_TM1F"/>
    <property type="match status" value="1"/>
</dbReference>
<dbReference type="SUPFAM" id="SSF52540">
    <property type="entry name" value="P-loop containing nucleoside triphosphate hydrolases"/>
    <property type="match status" value="1"/>
</dbReference>
<accession>A0ABW4YQF1</accession>
<keyword evidence="6 7" id="KW-0472">Membrane</keyword>
<dbReference type="EMBL" id="JBHUHO010000048">
    <property type="protein sequence ID" value="MFD2117911.1"/>
    <property type="molecule type" value="Genomic_DNA"/>
</dbReference>
<dbReference type="GO" id="GO:0005524">
    <property type="term" value="F:ATP binding"/>
    <property type="evidence" value="ECO:0007669"/>
    <property type="project" value="UniProtKB-KW"/>
</dbReference>
<reference evidence="11" key="1">
    <citation type="journal article" date="2019" name="Int. J. Syst. Evol. Microbiol.">
        <title>The Global Catalogue of Microorganisms (GCM) 10K type strain sequencing project: providing services to taxonomists for standard genome sequencing and annotation.</title>
        <authorList>
            <consortium name="The Broad Institute Genomics Platform"/>
            <consortium name="The Broad Institute Genome Sequencing Center for Infectious Disease"/>
            <person name="Wu L."/>
            <person name="Ma J."/>
        </authorList>
    </citation>
    <scope>NUCLEOTIDE SEQUENCE [LARGE SCALE GENOMIC DNA]</scope>
    <source>
        <strain evidence="11">GH52</strain>
    </source>
</reference>
<gene>
    <name evidence="10" type="ORF">ACFSJH_19445</name>
</gene>
<protein>
    <submittedName>
        <fullName evidence="10">ABC transporter ATP-binding protein</fullName>
    </submittedName>
</protein>
<dbReference type="SMART" id="SM00382">
    <property type="entry name" value="AAA"/>
    <property type="match status" value="1"/>
</dbReference>
<dbReference type="Gene3D" id="3.40.50.300">
    <property type="entry name" value="P-loop containing nucleotide triphosphate hydrolases"/>
    <property type="match status" value="1"/>
</dbReference>
<dbReference type="InterPro" id="IPR039421">
    <property type="entry name" value="Type_1_exporter"/>
</dbReference>
<evidence type="ECO:0000256" key="6">
    <source>
        <dbReference type="ARBA" id="ARBA00023136"/>
    </source>
</evidence>
<evidence type="ECO:0000256" key="7">
    <source>
        <dbReference type="SAM" id="Phobius"/>
    </source>
</evidence>
<evidence type="ECO:0000259" key="8">
    <source>
        <dbReference type="PROSITE" id="PS50893"/>
    </source>
</evidence>
<feature type="transmembrane region" description="Helical" evidence="7">
    <location>
        <begin position="47"/>
        <end position="68"/>
    </location>
</feature>
<feature type="transmembrane region" description="Helical" evidence="7">
    <location>
        <begin position="21"/>
        <end position="41"/>
    </location>
</feature>
<dbReference type="InterPro" id="IPR017871">
    <property type="entry name" value="ABC_transporter-like_CS"/>
</dbReference>
<evidence type="ECO:0000256" key="3">
    <source>
        <dbReference type="ARBA" id="ARBA00022741"/>
    </source>
</evidence>
<dbReference type="InterPro" id="IPR003439">
    <property type="entry name" value="ABC_transporter-like_ATP-bd"/>
</dbReference>
<dbReference type="InterPro" id="IPR003593">
    <property type="entry name" value="AAA+_ATPase"/>
</dbReference>
<dbReference type="PROSITE" id="PS50893">
    <property type="entry name" value="ABC_TRANSPORTER_2"/>
    <property type="match status" value="1"/>
</dbReference>
<evidence type="ECO:0000256" key="4">
    <source>
        <dbReference type="ARBA" id="ARBA00022840"/>
    </source>
</evidence>
<dbReference type="RefSeq" id="WP_377775411.1">
    <property type="nucleotide sequence ID" value="NZ_JBHUHO010000048.1"/>
</dbReference>
<dbReference type="SUPFAM" id="SSF90123">
    <property type="entry name" value="ABC transporter transmembrane region"/>
    <property type="match status" value="1"/>
</dbReference>
<dbReference type="InterPro" id="IPR011527">
    <property type="entry name" value="ABC1_TM_dom"/>
</dbReference>
<comment type="caution">
    <text evidence="10">The sequence shown here is derived from an EMBL/GenBank/DDBJ whole genome shotgun (WGS) entry which is preliminary data.</text>
</comment>
<dbReference type="Pfam" id="PF00664">
    <property type="entry name" value="ABC_membrane"/>
    <property type="match status" value="1"/>
</dbReference>
<dbReference type="Proteomes" id="UP001597362">
    <property type="component" value="Unassembled WGS sequence"/>
</dbReference>
<keyword evidence="11" id="KW-1185">Reference proteome</keyword>
<feature type="transmembrane region" description="Helical" evidence="7">
    <location>
        <begin position="151"/>
        <end position="170"/>
    </location>
</feature>
<keyword evidence="2 7" id="KW-0812">Transmembrane</keyword>
<evidence type="ECO:0000259" key="9">
    <source>
        <dbReference type="PROSITE" id="PS50929"/>
    </source>
</evidence>
<keyword evidence="4 10" id="KW-0067">ATP-binding</keyword>
<dbReference type="PROSITE" id="PS00211">
    <property type="entry name" value="ABC_TRANSPORTER_1"/>
    <property type="match status" value="1"/>
</dbReference>
<dbReference type="PANTHER" id="PTHR24221:SF654">
    <property type="entry name" value="ATP-BINDING CASSETTE SUB-FAMILY B MEMBER 6"/>
    <property type="match status" value="1"/>
</dbReference>
<comment type="subcellular location">
    <subcellularLocation>
        <location evidence="1">Cell membrane</location>
        <topology evidence="1">Multi-pass membrane protein</topology>
    </subcellularLocation>
</comment>
<keyword evidence="3" id="KW-0547">Nucleotide-binding</keyword>
<dbReference type="CDD" id="cd07346">
    <property type="entry name" value="ABC_6TM_exporters"/>
    <property type="match status" value="1"/>
</dbReference>
<organism evidence="10 11">
    <name type="scientific">Paenibacillus yanchengensis</name>
    <dbReference type="NCBI Taxonomy" id="2035833"/>
    <lineage>
        <taxon>Bacteria</taxon>
        <taxon>Bacillati</taxon>
        <taxon>Bacillota</taxon>
        <taxon>Bacilli</taxon>
        <taxon>Bacillales</taxon>
        <taxon>Paenibacillaceae</taxon>
        <taxon>Paenibacillus</taxon>
    </lineage>
</organism>